<dbReference type="Pfam" id="PF12802">
    <property type="entry name" value="MarR_2"/>
    <property type="match status" value="1"/>
</dbReference>
<accession>A0A7C9JBU2</accession>
<keyword evidence="3" id="KW-1185">Reference proteome</keyword>
<dbReference type="InterPro" id="IPR036388">
    <property type="entry name" value="WH-like_DNA-bd_sf"/>
</dbReference>
<evidence type="ECO:0000313" key="2">
    <source>
        <dbReference type="EMBL" id="NAS20903.1"/>
    </source>
</evidence>
<protein>
    <submittedName>
        <fullName evidence="2">MarR family transcriptional regulator</fullName>
    </submittedName>
</protein>
<comment type="caution">
    <text evidence="2">The sequence shown here is derived from an EMBL/GenBank/DDBJ whole genome shotgun (WGS) entry which is preliminary data.</text>
</comment>
<dbReference type="SMART" id="SM00347">
    <property type="entry name" value="HTH_MARR"/>
    <property type="match status" value="1"/>
</dbReference>
<name>A0A7C9JBU2_9ACTN</name>
<feature type="domain" description="HTH marR-type" evidence="1">
    <location>
        <begin position="35"/>
        <end position="128"/>
    </location>
</feature>
<dbReference type="SUPFAM" id="SSF46785">
    <property type="entry name" value="Winged helix' DNA-binding domain"/>
    <property type="match status" value="1"/>
</dbReference>
<dbReference type="InterPro" id="IPR036390">
    <property type="entry name" value="WH_DNA-bd_sf"/>
</dbReference>
<evidence type="ECO:0000313" key="3">
    <source>
        <dbReference type="Proteomes" id="UP000479526"/>
    </source>
</evidence>
<evidence type="ECO:0000259" key="1">
    <source>
        <dbReference type="SMART" id="SM00347"/>
    </source>
</evidence>
<reference evidence="2 3" key="1">
    <citation type="submission" date="2020-01" db="EMBL/GenBank/DDBJ databases">
        <title>Herbidospora sp. NEAU-GS84 nov., a novel actinomycete isolated from soil.</title>
        <authorList>
            <person name="Han L."/>
        </authorList>
    </citation>
    <scope>NUCLEOTIDE SEQUENCE [LARGE SCALE GENOMIC DNA]</scope>
    <source>
        <strain evidence="2 3">NEAU-GS84</strain>
    </source>
</reference>
<gene>
    <name evidence="2" type="ORF">GT755_04290</name>
</gene>
<dbReference type="Proteomes" id="UP000479526">
    <property type="component" value="Unassembled WGS sequence"/>
</dbReference>
<organism evidence="2 3">
    <name type="scientific">Herbidospora solisilvae</name>
    <dbReference type="NCBI Taxonomy" id="2696284"/>
    <lineage>
        <taxon>Bacteria</taxon>
        <taxon>Bacillati</taxon>
        <taxon>Actinomycetota</taxon>
        <taxon>Actinomycetes</taxon>
        <taxon>Streptosporangiales</taxon>
        <taxon>Streptosporangiaceae</taxon>
        <taxon>Herbidospora</taxon>
    </lineage>
</organism>
<dbReference type="PANTHER" id="PTHR33164:SF43">
    <property type="entry name" value="HTH-TYPE TRANSCRIPTIONAL REPRESSOR YETL"/>
    <property type="match status" value="1"/>
</dbReference>
<dbReference type="AlphaFoldDB" id="A0A7C9JBU2"/>
<dbReference type="GO" id="GO:0006950">
    <property type="term" value="P:response to stress"/>
    <property type="evidence" value="ECO:0007669"/>
    <property type="project" value="TreeGrafter"/>
</dbReference>
<dbReference type="PANTHER" id="PTHR33164">
    <property type="entry name" value="TRANSCRIPTIONAL REGULATOR, MARR FAMILY"/>
    <property type="match status" value="1"/>
</dbReference>
<dbReference type="EMBL" id="WXEW01000001">
    <property type="protein sequence ID" value="NAS20903.1"/>
    <property type="molecule type" value="Genomic_DNA"/>
</dbReference>
<dbReference type="Gene3D" id="1.10.10.10">
    <property type="entry name" value="Winged helix-like DNA-binding domain superfamily/Winged helix DNA-binding domain"/>
    <property type="match status" value="1"/>
</dbReference>
<dbReference type="InterPro" id="IPR000835">
    <property type="entry name" value="HTH_MarR-typ"/>
</dbReference>
<proteinExistence type="predicted"/>
<dbReference type="GO" id="GO:0003700">
    <property type="term" value="F:DNA-binding transcription factor activity"/>
    <property type="evidence" value="ECO:0007669"/>
    <property type="project" value="InterPro"/>
</dbReference>
<sequence length="155" mass="16882">MRDVPSRDLTLLFTALAAACDERVRARMAEAGFPEVRSVHGYVFQHLLTGPVRVTDLAGLLGMTPQGASKVAAEMERIGYVTRRVSGEDQRVRALELTDRGREAVEAGRAARAAVTGELLAALPDPEPFLDALTTLSEQTGALRDLMARRLRPTR</sequence>
<dbReference type="PROSITE" id="PS51257">
    <property type="entry name" value="PROKAR_LIPOPROTEIN"/>
    <property type="match status" value="1"/>
</dbReference>
<dbReference type="InterPro" id="IPR039422">
    <property type="entry name" value="MarR/SlyA-like"/>
</dbReference>